<reference evidence="2" key="1">
    <citation type="submission" date="2017-09" db="EMBL/GenBank/DDBJ databases">
        <title>The Reconstruction of 2,631 Draft Metagenome-Assembled Genomes from the Global Oceans.</title>
        <authorList>
            <person name="Tully B.J."/>
            <person name="Graham E.D."/>
            <person name="Heidelberg J.F."/>
        </authorList>
    </citation>
    <scope>NUCLEOTIDE SEQUENCE [LARGE SCALE GENOMIC DNA]</scope>
</reference>
<proteinExistence type="predicted"/>
<accession>A0A2D6LNV2</accession>
<name>A0A2D6LNV2_9ARCH</name>
<protein>
    <submittedName>
        <fullName evidence="1">Uncharacterized protein</fullName>
    </submittedName>
</protein>
<organism evidence="1 2">
    <name type="scientific">Candidatus Iainarchaeum sp</name>
    <dbReference type="NCBI Taxonomy" id="3101447"/>
    <lineage>
        <taxon>Archaea</taxon>
        <taxon>Candidatus Iainarchaeota</taxon>
        <taxon>Candidatus Iainarchaeia</taxon>
        <taxon>Candidatus Iainarchaeales</taxon>
        <taxon>Candidatus Iainarchaeaceae</taxon>
        <taxon>Candidatus Iainarchaeum</taxon>
    </lineage>
</organism>
<dbReference type="Proteomes" id="UP000226712">
    <property type="component" value="Unassembled WGS sequence"/>
</dbReference>
<dbReference type="EMBL" id="NZBD01000001">
    <property type="protein sequence ID" value="MAG17871.1"/>
    <property type="molecule type" value="Genomic_DNA"/>
</dbReference>
<sequence length="128" mass="14253">MTGISREELSKKAKSINDAVFGRTRKKKVHLNDALKIQVTESAKFALGKALSIDGIAPKAKDSFIDIIKDQPESINVFLVKNEDLGQAIGMLKPLFGDKSKEVLETFRKVFNQLQEEISLDKENFTAS</sequence>
<dbReference type="AlphaFoldDB" id="A0A2D6LNV2"/>
<gene>
    <name evidence="1" type="ORF">CL944_00145</name>
</gene>
<evidence type="ECO:0000313" key="2">
    <source>
        <dbReference type="Proteomes" id="UP000226712"/>
    </source>
</evidence>
<evidence type="ECO:0000313" key="1">
    <source>
        <dbReference type="EMBL" id="MAG17871.1"/>
    </source>
</evidence>
<comment type="caution">
    <text evidence="1">The sequence shown here is derived from an EMBL/GenBank/DDBJ whole genome shotgun (WGS) entry which is preliminary data.</text>
</comment>